<reference evidence="1" key="2">
    <citation type="journal article" date="2015" name="Data Brief">
        <title>Shoot transcriptome of the giant reed, Arundo donax.</title>
        <authorList>
            <person name="Barrero R.A."/>
            <person name="Guerrero F.D."/>
            <person name="Moolhuijzen P."/>
            <person name="Goolsby J.A."/>
            <person name="Tidwell J."/>
            <person name="Bellgard S.E."/>
            <person name="Bellgard M.I."/>
        </authorList>
    </citation>
    <scope>NUCLEOTIDE SEQUENCE</scope>
    <source>
        <tissue evidence="1">Shoot tissue taken approximately 20 cm above the soil surface</tissue>
    </source>
</reference>
<organism evidence="1">
    <name type="scientific">Arundo donax</name>
    <name type="common">Giant reed</name>
    <name type="synonym">Donax arundinaceus</name>
    <dbReference type="NCBI Taxonomy" id="35708"/>
    <lineage>
        <taxon>Eukaryota</taxon>
        <taxon>Viridiplantae</taxon>
        <taxon>Streptophyta</taxon>
        <taxon>Embryophyta</taxon>
        <taxon>Tracheophyta</taxon>
        <taxon>Spermatophyta</taxon>
        <taxon>Magnoliopsida</taxon>
        <taxon>Liliopsida</taxon>
        <taxon>Poales</taxon>
        <taxon>Poaceae</taxon>
        <taxon>PACMAD clade</taxon>
        <taxon>Arundinoideae</taxon>
        <taxon>Arundineae</taxon>
        <taxon>Arundo</taxon>
    </lineage>
</organism>
<protein>
    <submittedName>
        <fullName evidence="1">Uncharacterized protein</fullName>
    </submittedName>
</protein>
<accession>A0A0A8Y775</accession>
<evidence type="ECO:0000313" key="1">
    <source>
        <dbReference type="EMBL" id="JAD20945.1"/>
    </source>
</evidence>
<sequence>MCCSERTRSLLPYSRMLTTCSSRLLL</sequence>
<dbReference type="EMBL" id="GBRH01276950">
    <property type="protein sequence ID" value="JAD20945.1"/>
    <property type="molecule type" value="Transcribed_RNA"/>
</dbReference>
<reference evidence="1" key="1">
    <citation type="submission" date="2014-09" db="EMBL/GenBank/DDBJ databases">
        <authorList>
            <person name="Magalhaes I.L.F."/>
            <person name="Oliveira U."/>
            <person name="Santos F.R."/>
            <person name="Vidigal T.H.D.A."/>
            <person name="Brescovit A.D."/>
            <person name="Santos A.J."/>
        </authorList>
    </citation>
    <scope>NUCLEOTIDE SEQUENCE</scope>
    <source>
        <tissue evidence="1">Shoot tissue taken approximately 20 cm above the soil surface</tissue>
    </source>
</reference>
<name>A0A0A8Y775_ARUDO</name>
<proteinExistence type="predicted"/>
<dbReference type="AlphaFoldDB" id="A0A0A8Y775"/>